<organism evidence="2 3">
    <name type="scientific">Cricetulus griseus</name>
    <name type="common">Chinese hamster</name>
    <name type="synonym">Cricetulus barabensis griseus</name>
    <dbReference type="NCBI Taxonomy" id="10029"/>
    <lineage>
        <taxon>Eukaryota</taxon>
        <taxon>Metazoa</taxon>
        <taxon>Chordata</taxon>
        <taxon>Craniata</taxon>
        <taxon>Vertebrata</taxon>
        <taxon>Euteleostomi</taxon>
        <taxon>Mammalia</taxon>
        <taxon>Eutheria</taxon>
        <taxon>Euarchontoglires</taxon>
        <taxon>Glires</taxon>
        <taxon>Rodentia</taxon>
        <taxon>Myomorpha</taxon>
        <taxon>Muroidea</taxon>
        <taxon>Cricetidae</taxon>
        <taxon>Cricetinae</taxon>
        <taxon>Cricetulus</taxon>
    </lineage>
</organism>
<reference evidence="3" key="1">
    <citation type="journal article" date="2011" name="Nat. Biotechnol.">
        <title>The genomic sequence of the Chinese hamster ovary (CHO)-K1 cell line.</title>
        <authorList>
            <person name="Xu X."/>
            <person name="Nagarajan H."/>
            <person name="Lewis N.E."/>
            <person name="Pan S."/>
            <person name="Cai Z."/>
            <person name="Liu X."/>
            <person name="Chen W."/>
            <person name="Xie M."/>
            <person name="Wang W."/>
            <person name="Hammond S."/>
            <person name="Andersen M.R."/>
            <person name="Neff N."/>
            <person name="Passarelli B."/>
            <person name="Koh W."/>
            <person name="Fan H.C."/>
            <person name="Wang J."/>
            <person name="Gui Y."/>
            <person name="Lee K.H."/>
            <person name="Betenbaugh M.J."/>
            <person name="Quake S.R."/>
            <person name="Famili I."/>
            <person name="Palsson B.O."/>
            <person name="Wang J."/>
        </authorList>
    </citation>
    <scope>NUCLEOTIDE SEQUENCE [LARGE SCALE GENOMIC DNA]</scope>
    <source>
        <strain evidence="3">CHO K1 cell line</strain>
    </source>
</reference>
<gene>
    <name evidence="2" type="ORF">I79_022740</name>
</gene>
<name>G3IG59_CRIGR</name>
<dbReference type="EMBL" id="JH002512">
    <property type="protein sequence ID" value="EGW10013.1"/>
    <property type="molecule type" value="Genomic_DNA"/>
</dbReference>
<feature type="compositionally biased region" description="Polar residues" evidence="1">
    <location>
        <begin position="94"/>
        <end position="108"/>
    </location>
</feature>
<evidence type="ECO:0000313" key="3">
    <source>
        <dbReference type="Proteomes" id="UP000001075"/>
    </source>
</evidence>
<protein>
    <submittedName>
        <fullName evidence="2">Ribosome biogenesis regulatory protein-like</fullName>
    </submittedName>
</protein>
<evidence type="ECO:0000256" key="1">
    <source>
        <dbReference type="SAM" id="MobiDB-lite"/>
    </source>
</evidence>
<dbReference type="AlphaFoldDB" id="G3IG59"/>
<proteinExistence type="predicted"/>
<dbReference type="Proteomes" id="UP000001075">
    <property type="component" value="Unassembled WGS sequence"/>
</dbReference>
<sequence length="141" mass="14985">MEGPNVDELLAKVEPEAAEKLPGIVVHKELELELDLGNLLALDRHPPDGAAPCWALGQGLAADPGAGQHAAAHQPAAGSRHQRKEELARATQVAKGSTASVGSFQESLPQEKAPRGLLRVMNSKKPQLDVMRATNILRTLL</sequence>
<dbReference type="STRING" id="10029.G3IG59"/>
<accession>G3IG59</accession>
<feature type="compositionally biased region" description="Low complexity" evidence="1">
    <location>
        <begin position="63"/>
        <end position="77"/>
    </location>
</feature>
<evidence type="ECO:0000313" key="2">
    <source>
        <dbReference type="EMBL" id="EGW10013.1"/>
    </source>
</evidence>
<dbReference type="InParanoid" id="G3IG59"/>
<feature type="region of interest" description="Disordered" evidence="1">
    <location>
        <begin position="63"/>
        <end position="108"/>
    </location>
</feature>